<dbReference type="GO" id="GO:0016740">
    <property type="term" value="F:transferase activity"/>
    <property type="evidence" value="ECO:0007669"/>
    <property type="project" value="UniProtKB-KW"/>
</dbReference>
<dbReference type="Gene3D" id="3.30.420.40">
    <property type="match status" value="2"/>
</dbReference>
<dbReference type="GO" id="GO:0005829">
    <property type="term" value="C:cytosol"/>
    <property type="evidence" value="ECO:0007669"/>
    <property type="project" value="TreeGrafter"/>
</dbReference>
<keyword evidence="3" id="KW-1185">Reference proteome</keyword>
<dbReference type="Proteomes" id="UP000278006">
    <property type="component" value="Unassembled WGS sequence"/>
</dbReference>
<evidence type="ECO:0000313" key="3">
    <source>
        <dbReference type="Proteomes" id="UP000278006"/>
    </source>
</evidence>
<dbReference type="InterPro" id="IPR043129">
    <property type="entry name" value="ATPase_NBD"/>
</dbReference>
<dbReference type="AlphaFoldDB" id="A0A3M6QI29"/>
<evidence type="ECO:0000259" key="1">
    <source>
        <dbReference type="Pfam" id="PF00814"/>
    </source>
</evidence>
<feature type="domain" description="Gcp-like" evidence="1">
    <location>
        <begin position="34"/>
        <end position="129"/>
    </location>
</feature>
<dbReference type="CDD" id="cd24032">
    <property type="entry name" value="ASKHA_NBD_TsaB"/>
    <property type="match status" value="1"/>
</dbReference>
<evidence type="ECO:0000313" key="2">
    <source>
        <dbReference type="EMBL" id="RMX02595.1"/>
    </source>
</evidence>
<dbReference type="EMBL" id="RDQO01000008">
    <property type="protein sequence ID" value="RMX02595.1"/>
    <property type="molecule type" value="Genomic_DNA"/>
</dbReference>
<gene>
    <name evidence="2" type="primary">tsaB</name>
    <name evidence="2" type="ORF">D8I35_18285</name>
</gene>
<dbReference type="PANTHER" id="PTHR11735">
    <property type="entry name" value="TRNA N6-ADENOSINE THREONYLCARBAMOYLTRANSFERASE"/>
    <property type="match status" value="1"/>
</dbReference>
<accession>A0A3M6QI29</accession>
<dbReference type="PANTHER" id="PTHR11735:SF11">
    <property type="entry name" value="TRNA THREONYLCARBAMOYLADENOSINE BIOSYNTHESIS PROTEIN TSAB"/>
    <property type="match status" value="1"/>
</dbReference>
<reference evidence="2 3" key="1">
    <citation type="submission" date="2018-10" db="EMBL/GenBank/DDBJ databases">
        <title>Draft genome of Cortibacter populi DSM10536.</title>
        <authorList>
            <person name="Bernier A.-M."/>
            <person name="Bernard K."/>
        </authorList>
    </citation>
    <scope>NUCLEOTIDE SEQUENCE [LARGE SCALE GENOMIC DNA]</scope>
    <source>
        <strain evidence="2 3">DSM 105136</strain>
    </source>
</reference>
<dbReference type="Pfam" id="PF00814">
    <property type="entry name" value="TsaD"/>
    <property type="match status" value="1"/>
</dbReference>
<dbReference type="OrthoDB" id="9809995at2"/>
<dbReference type="GO" id="GO:0002949">
    <property type="term" value="P:tRNA threonylcarbamoyladenosine modification"/>
    <property type="evidence" value="ECO:0007669"/>
    <property type="project" value="InterPro"/>
</dbReference>
<name>A0A3M6QI29_9BURK</name>
<keyword evidence="2" id="KW-0808">Transferase</keyword>
<protein>
    <submittedName>
        <fullName evidence="2">tRNA (Adenosine(37)-N6)-threonylcarbamoyltransferase complex dimerization subunit type 1 TsaB</fullName>
    </submittedName>
</protein>
<dbReference type="RefSeq" id="WP_122231908.1">
    <property type="nucleotide sequence ID" value="NZ_RDQO01000008.1"/>
</dbReference>
<dbReference type="InterPro" id="IPR000905">
    <property type="entry name" value="Gcp-like_dom"/>
</dbReference>
<dbReference type="NCBIfam" id="TIGR03725">
    <property type="entry name" value="T6A_YeaZ"/>
    <property type="match status" value="1"/>
</dbReference>
<proteinExistence type="predicted"/>
<sequence>MKLLALDTSTERLSIALQSGERLWQYEGAGGPQSSQQALPAILELLRQAQLALTALDAIVYGCGPGSFTGLRTSCAVAQGLAWGSGLPAVPVESLLAVAEQARRQYGAEQVMAVLDARMQEVYAAPYRWQPDEGAPDGGTWQREAAIAVLPPAQLQVPPGHALAGNAFEVYPEAFTGQPWLPALPAAEAMLRLAPALMAQGRSQEAQDIAPLYVRDKVAQTTEERARARAAAGRP</sequence>
<dbReference type="SUPFAM" id="SSF53067">
    <property type="entry name" value="Actin-like ATPase domain"/>
    <property type="match status" value="2"/>
</dbReference>
<comment type="caution">
    <text evidence="2">The sequence shown here is derived from an EMBL/GenBank/DDBJ whole genome shotgun (WGS) entry which is preliminary data.</text>
</comment>
<organism evidence="2 3">
    <name type="scientific">Corticibacter populi</name>
    <dbReference type="NCBI Taxonomy" id="1550736"/>
    <lineage>
        <taxon>Bacteria</taxon>
        <taxon>Pseudomonadati</taxon>
        <taxon>Pseudomonadota</taxon>
        <taxon>Betaproteobacteria</taxon>
        <taxon>Burkholderiales</taxon>
        <taxon>Comamonadaceae</taxon>
        <taxon>Corticibacter</taxon>
    </lineage>
</organism>
<dbReference type="InterPro" id="IPR022496">
    <property type="entry name" value="T6A_TsaB"/>
</dbReference>